<dbReference type="Proteomes" id="UP000280296">
    <property type="component" value="Unassembled WGS sequence"/>
</dbReference>
<feature type="transmembrane region" description="Helical" evidence="1">
    <location>
        <begin position="276"/>
        <end position="296"/>
    </location>
</feature>
<name>A0A432MPU5_9BACT</name>
<evidence type="ECO:0000256" key="1">
    <source>
        <dbReference type="SAM" id="Phobius"/>
    </source>
</evidence>
<feature type="transmembrane region" description="Helical" evidence="1">
    <location>
        <begin position="38"/>
        <end position="54"/>
    </location>
</feature>
<feature type="transmembrane region" description="Helical" evidence="1">
    <location>
        <begin position="363"/>
        <end position="379"/>
    </location>
</feature>
<dbReference type="AlphaFoldDB" id="A0A432MPU5"/>
<accession>A0A432MPU5</accession>
<evidence type="ECO:0008006" key="4">
    <source>
        <dbReference type="Google" id="ProtNLM"/>
    </source>
</evidence>
<dbReference type="EMBL" id="RYZH01000005">
    <property type="protein sequence ID" value="RUL89038.1"/>
    <property type="molecule type" value="Genomic_DNA"/>
</dbReference>
<feature type="transmembrane region" description="Helical" evidence="1">
    <location>
        <begin position="172"/>
        <end position="191"/>
    </location>
</feature>
<comment type="caution">
    <text evidence="2">The sequence shown here is derived from an EMBL/GenBank/DDBJ whole genome shotgun (WGS) entry which is preliminary data.</text>
</comment>
<organism evidence="2 3">
    <name type="scientific">Tautonia sociabilis</name>
    <dbReference type="NCBI Taxonomy" id="2080755"/>
    <lineage>
        <taxon>Bacteria</taxon>
        <taxon>Pseudomonadati</taxon>
        <taxon>Planctomycetota</taxon>
        <taxon>Planctomycetia</taxon>
        <taxon>Isosphaerales</taxon>
        <taxon>Isosphaeraceae</taxon>
        <taxon>Tautonia</taxon>
    </lineage>
</organism>
<keyword evidence="1" id="KW-1133">Transmembrane helix</keyword>
<proteinExistence type="predicted"/>
<keyword evidence="1" id="KW-0812">Transmembrane</keyword>
<evidence type="ECO:0000313" key="3">
    <source>
        <dbReference type="Proteomes" id="UP000280296"/>
    </source>
</evidence>
<gene>
    <name evidence="2" type="ORF">TsocGM_04060</name>
</gene>
<evidence type="ECO:0000313" key="2">
    <source>
        <dbReference type="EMBL" id="RUL89038.1"/>
    </source>
</evidence>
<sequence length="424" mass="45223">MVPDLGLGPEIWLLLTLLMSVSIFVSFRRPWSLRNLDLLLLFVLAPGIMALVGGEGETTIVPFLWLFVGTGLWLLRCLVDLGLPRRPVLEPNLNAPGLTCLSAGMIALLVAETISLPIRVGEARNPAASDDRPSDAHEAVGAVSRVPGDGTVGPLPVPTRPGVVRWRSTQIILSRVLAGVAHVGVVVGLILLGRGHFKRPIAGLSAAALYLVLPYSRIEVVDSGQLVPAALIVGALLWYERPVRAGLAIGLAAGWMPAGIGLLPLWFGFYRGRQAWGFGGASLSVLGLCVGAGRAFPPLSRWAEAMGARGLAEAGLLPGLEPTTTAGLWSGIDPAYRLPVLIAYLALVLVVSIWPLRKNLGELIALSAAVLLASQFWYLEKGGTMVLLYLPLLLLMMFRPNLSSKRAPRADRSRESETLPALRA</sequence>
<feature type="transmembrane region" description="Helical" evidence="1">
    <location>
        <begin position="385"/>
        <end position="402"/>
    </location>
</feature>
<dbReference type="OrthoDB" id="256769at2"/>
<keyword evidence="3" id="KW-1185">Reference proteome</keyword>
<protein>
    <recommendedName>
        <fullName evidence="4">DUF2029 domain-containing protein</fullName>
    </recommendedName>
</protein>
<feature type="transmembrane region" description="Helical" evidence="1">
    <location>
        <begin position="336"/>
        <end position="356"/>
    </location>
</feature>
<dbReference type="RefSeq" id="WP_126724032.1">
    <property type="nucleotide sequence ID" value="NZ_RYZH01000005.1"/>
</dbReference>
<reference evidence="2 3" key="2">
    <citation type="submission" date="2019-01" db="EMBL/GenBank/DDBJ databases">
        <title>Tautonia sociabilis, a novel thermotolerant planctomycete of Isosphaeraceae family, isolated from a 4000 m deep subterranean habitat.</title>
        <authorList>
            <person name="Kovaleva O.L."/>
            <person name="Elcheninov A.G."/>
            <person name="Van Heerden E."/>
            <person name="Toshchakov S.V."/>
            <person name="Novikov A."/>
            <person name="Bonch-Osmolovskaya E.A."/>
            <person name="Kublanov I.V."/>
        </authorList>
    </citation>
    <scope>NUCLEOTIDE SEQUENCE [LARGE SCALE GENOMIC DNA]</scope>
    <source>
        <strain evidence="2 3">GM2012</strain>
    </source>
</reference>
<feature type="transmembrane region" description="Helical" evidence="1">
    <location>
        <begin position="6"/>
        <end position="26"/>
    </location>
</feature>
<feature type="transmembrane region" description="Helical" evidence="1">
    <location>
        <begin position="60"/>
        <end position="79"/>
    </location>
</feature>
<feature type="transmembrane region" description="Helical" evidence="1">
    <location>
        <begin position="245"/>
        <end position="269"/>
    </location>
</feature>
<keyword evidence="1" id="KW-0472">Membrane</keyword>
<reference evidence="2 3" key="1">
    <citation type="submission" date="2018-12" db="EMBL/GenBank/DDBJ databases">
        <authorList>
            <person name="Toschakov S.V."/>
        </authorList>
    </citation>
    <scope>NUCLEOTIDE SEQUENCE [LARGE SCALE GENOMIC DNA]</scope>
    <source>
        <strain evidence="2 3">GM2012</strain>
    </source>
</reference>